<dbReference type="AlphaFoldDB" id="A0A3N4GWJ6"/>
<keyword evidence="3" id="KW-1185">Reference proteome</keyword>
<gene>
    <name evidence="2" type="ORF">EF294_03410</name>
</gene>
<dbReference type="RefSeq" id="WP_123925610.1">
    <property type="nucleotide sequence ID" value="NZ_JBPSDP010000012.1"/>
</dbReference>
<sequence length="104" mass="11729">MSKKELKARVRELEIENATLRGELAAHRQQSWTAPFVGDVPPLPTVRPWVWCDVSASGGQIKHINDYSVSPMMNDADFMETALAASRIQRQTRHDLAKLTTELL</sequence>
<reference evidence="2 3" key="1">
    <citation type="submission" date="2018-11" db="EMBL/GenBank/DDBJ databases">
        <title>Draft genome sequence of Gordonia sp. RS15-1S isolated from rice stems.</title>
        <authorList>
            <person name="Muangham S."/>
        </authorList>
    </citation>
    <scope>NUCLEOTIDE SEQUENCE [LARGE SCALE GENOMIC DNA]</scope>
    <source>
        <strain evidence="2 3">RS15-1S</strain>
    </source>
</reference>
<comment type="caution">
    <text evidence="2">The sequence shown here is derived from an EMBL/GenBank/DDBJ whole genome shotgun (WGS) entry which is preliminary data.</text>
</comment>
<proteinExistence type="predicted"/>
<evidence type="ECO:0000313" key="2">
    <source>
        <dbReference type="EMBL" id="RPA65797.1"/>
    </source>
</evidence>
<organism evidence="2 3">
    <name type="scientific">Gordonia oryzae</name>
    <dbReference type="NCBI Taxonomy" id="2487349"/>
    <lineage>
        <taxon>Bacteria</taxon>
        <taxon>Bacillati</taxon>
        <taxon>Actinomycetota</taxon>
        <taxon>Actinomycetes</taxon>
        <taxon>Mycobacteriales</taxon>
        <taxon>Gordoniaceae</taxon>
        <taxon>Gordonia</taxon>
    </lineage>
</organism>
<keyword evidence="1" id="KW-0175">Coiled coil</keyword>
<dbReference type="Proteomes" id="UP000267536">
    <property type="component" value="Unassembled WGS sequence"/>
</dbReference>
<protein>
    <submittedName>
        <fullName evidence="2">Uncharacterized protein</fullName>
    </submittedName>
</protein>
<evidence type="ECO:0000313" key="3">
    <source>
        <dbReference type="Proteomes" id="UP000267536"/>
    </source>
</evidence>
<accession>A0A3N4GWJ6</accession>
<dbReference type="EMBL" id="RKMH01000002">
    <property type="protein sequence ID" value="RPA65797.1"/>
    <property type="molecule type" value="Genomic_DNA"/>
</dbReference>
<feature type="coiled-coil region" evidence="1">
    <location>
        <begin position="3"/>
        <end position="30"/>
    </location>
</feature>
<name>A0A3N4GWJ6_9ACTN</name>
<evidence type="ECO:0000256" key="1">
    <source>
        <dbReference type="SAM" id="Coils"/>
    </source>
</evidence>